<name>A0A1M6GWA4_9CLOT</name>
<evidence type="ECO:0000256" key="2">
    <source>
        <dbReference type="ARBA" id="ARBA00022448"/>
    </source>
</evidence>
<feature type="domain" description="PTS EIIA type-4" evidence="8">
    <location>
        <begin position="2"/>
        <end position="124"/>
    </location>
</feature>
<dbReference type="RefSeq" id="WP_073006568.1">
    <property type="nucleotide sequence ID" value="NZ_FQZO01000003.1"/>
</dbReference>
<proteinExistence type="predicted"/>
<evidence type="ECO:0000256" key="4">
    <source>
        <dbReference type="ARBA" id="ARBA00022597"/>
    </source>
</evidence>
<comment type="subcellular location">
    <subcellularLocation>
        <location evidence="1">Cytoplasm</location>
    </subcellularLocation>
</comment>
<evidence type="ECO:0000256" key="1">
    <source>
        <dbReference type="ARBA" id="ARBA00004496"/>
    </source>
</evidence>
<evidence type="ECO:0000259" key="8">
    <source>
        <dbReference type="PROSITE" id="PS51096"/>
    </source>
</evidence>
<dbReference type="CDD" id="cd00006">
    <property type="entry name" value="PTS_IIA_man"/>
    <property type="match status" value="1"/>
</dbReference>
<evidence type="ECO:0000256" key="3">
    <source>
        <dbReference type="ARBA" id="ARBA00022490"/>
    </source>
</evidence>
<dbReference type="Gene3D" id="3.40.50.510">
    <property type="entry name" value="Phosphotransferase system, mannose-type IIA component"/>
    <property type="match status" value="1"/>
</dbReference>
<dbReference type="Proteomes" id="UP000184080">
    <property type="component" value="Unassembled WGS sequence"/>
</dbReference>
<gene>
    <name evidence="9" type="ORF">SAMN05444401_2270</name>
</gene>
<dbReference type="InterPro" id="IPR051471">
    <property type="entry name" value="Bacterial_PTS_sugar_comp"/>
</dbReference>
<dbReference type="AlphaFoldDB" id="A0A1M6GWA4"/>
<dbReference type="PANTHER" id="PTHR33799">
    <property type="entry name" value="PTS PERMEASE-RELATED-RELATED"/>
    <property type="match status" value="1"/>
</dbReference>
<reference evidence="9 10" key="1">
    <citation type="submission" date="2016-11" db="EMBL/GenBank/DDBJ databases">
        <authorList>
            <person name="Jaros S."/>
            <person name="Januszkiewicz K."/>
            <person name="Wedrychowicz H."/>
        </authorList>
    </citation>
    <scope>NUCLEOTIDE SEQUENCE [LARGE SCALE GENOMIC DNA]</scope>
    <source>
        <strain evidence="9 10">DSM 21864</strain>
    </source>
</reference>
<keyword evidence="6" id="KW-0598">Phosphotransferase system</keyword>
<protein>
    <submittedName>
        <fullName evidence="9">PTS system, N-acetylgalactosamine-specific IIA component</fullName>
    </submittedName>
</protein>
<dbReference type="STRING" id="1121298.SAMN05444401_2270"/>
<keyword evidence="3" id="KW-0963">Cytoplasm</keyword>
<dbReference type="GO" id="GO:0016301">
    <property type="term" value="F:kinase activity"/>
    <property type="evidence" value="ECO:0007669"/>
    <property type="project" value="UniProtKB-KW"/>
</dbReference>
<dbReference type="PROSITE" id="PS51096">
    <property type="entry name" value="PTS_EIIA_TYPE_4"/>
    <property type="match status" value="1"/>
</dbReference>
<evidence type="ECO:0000313" key="9">
    <source>
        <dbReference type="EMBL" id="SHJ14204.1"/>
    </source>
</evidence>
<keyword evidence="5" id="KW-0808">Transferase</keyword>
<dbReference type="GO" id="GO:0016020">
    <property type="term" value="C:membrane"/>
    <property type="evidence" value="ECO:0007669"/>
    <property type="project" value="InterPro"/>
</dbReference>
<dbReference type="OrthoDB" id="9799827at2"/>
<dbReference type="EMBL" id="FQZO01000003">
    <property type="protein sequence ID" value="SHJ14204.1"/>
    <property type="molecule type" value="Genomic_DNA"/>
</dbReference>
<accession>A0A1M6GWA4</accession>
<dbReference type="InterPro" id="IPR033887">
    <property type="entry name" value="PTS_IIA_man"/>
</dbReference>
<evidence type="ECO:0000256" key="6">
    <source>
        <dbReference type="ARBA" id="ARBA00022683"/>
    </source>
</evidence>
<sequence>MKKIIILSGHGHYATGLQSSIELLAGKNEDMFFVDFTVEDTDVTLKEKMLKVIDENKESEVLFVCDILGGTPFKTAAEIANSNDKMEVVAGCNVGSVIESIFQKDTMTIGELAESIVDASKQSTMKFNKVVISEVLDYLDTEDGI</sequence>
<keyword evidence="10" id="KW-1185">Reference proteome</keyword>
<keyword evidence="4" id="KW-0762">Sugar transport</keyword>
<evidence type="ECO:0000313" key="10">
    <source>
        <dbReference type="Proteomes" id="UP000184080"/>
    </source>
</evidence>
<organism evidence="9 10">
    <name type="scientific">Clostridium amylolyticum</name>
    <dbReference type="NCBI Taxonomy" id="1121298"/>
    <lineage>
        <taxon>Bacteria</taxon>
        <taxon>Bacillati</taxon>
        <taxon>Bacillota</taxon>
        <taxon>Clostridia</taxon>
        <taxon>Eubacteriales</taxon>
        <taxon>Clostridiaceae</taxon>
        <taxon>Clostridium</taxon>
    </lineage>
</organism>
<dbReference type="GO" id="GO:0009401">
    <property type="term" value="P:phosphoenolpyruvate-dependent sugar phosphotransferase system"/>
    <property type="evidence" value="ECO:0007669"/>
    <property type="project" value="UniProtKB-KW"/>
</dbReference>
<evidence type="ECO:0000256" key="7">
    <source>
        <dbReference type="ARBA" id="ARBA00022777"/>
    </source>
</evidence>
<dbReference type="GO" id="GO:0005737">
    <property type="term" value="C:cytoplasm"/>
    <property type="evidence" value="ECO:0007669"/>
    <property type="project" value="UniProtKB-SubCell"/>
</dbReference>
<dbReference type="SUPFAM" id="SSF53062">
    <property type="entry name" value="PTS system fructose IIA component-like"/>
    <property type="match status" value="1"/>
</dbReference>
<dbReference type="PANTHER" id="PTHR33799:SF1">
    <property type="entry name" value="PTS SYSTEM MANNOSE-SPECIFIC EIIAB COMPONENT-RELATED"/>
    <property type="match status" value="1"/>
</dbReference>
<keyword evidence="7" id="KW-0418">Kinase</keyword>
<keyword evidence="2" id="KW-0813">Transport</keyword>
<dbReference type="InterPro" id="IPR004701">
    <property type="entry name" value="PTS_EIIA_man-typ"/>
</dbReference>
<dbReference type="Pfam" id="PF03610">
    <property type="entry name" value="EIIA-man"/>
    <property type="match status" value="1"/>
</dbReference>
<evidence type="ECO:0000256" key="5">
    <source>
        <dbReference type="ARBA" id="ARBA00022679"/>
    </source>
</evidence>
<dbReference type="InterPro" id="IPR036662">
    <property type="entry name" value="PTS_EIIA_man-typ_sf"/>
</dbReference>